<organism evidence="1 2">
    <name type="scientific">Agitococcus lubricus</name>
    <dbReference type="NCBI Taxonomy" id="1077255"/>
    <lineage>
        <taxon>Bacteria</taxon>
        <taxon>Pseudomonadati</taxon>
        <taxon>Pseudomonadota</taxon>
        <taxon>Gammaproteobacteria</taxon>
        <taxon>Moraxellales</taxon>
        <taxon>Moraxellaceae</taxon>
        <taxon>Agitococcus</taxon>
    </lineage>
</organism>
<dbReference type="RefSeq" id="WP_239986977.1">
    <property type="nucleotide sequence ID" value="NZ_QAON01000005.1"/>
</dbReference>
<dbReference type="Proteomes" id="UP000244223">
    <property type="component" value="Unassembled WGS sequence"/>
</dbReference>
<evidence type="ECO:0000313" key="2">
    <source>
        <dbReference type="Proteomes" id="UP000244223"/>
    </source>
</evidence>
<evidence type="ECO:0000313" key="1">
    <source>
        <dbReference type="EMBL" id="PTQ89813.1"/>
    </source>
</evidence>
<name>A0A2T5J0E7_9GAMM</name>
<protein>
    <submittedName>
        <fullName evidence="1">Uncharacterized protein</fullName>
    </submittedName>
</protein>
<gene>
    <name evidence="1" type="ORF">C8N29_105140</name>
</gene>
<sequence>MSLELLNKLNLRTMSLEMRGTGKAALSWEDVSAALAGLPKVAYDFALAIYQADNISARALKTWLTDWITNYLVIHNIHSKAANLAESLAFITIYQYIIKSRTCKQCHGLGVISVKCKLVDCELCNGRGYHGASTDDKLMLGKLDISRQCYERKYKQIELLATSELLNLDNIVLDHVISHLFGQNNFDECA</sequence>
<accession>A0A2T5J0E7</accession>
<dbReference type="AlphaFoldDB" id="A0A2T5J0E7"/>
<keyword evidence="2" id="KW-1185">Reference proteome</keyword>
<comment type="caution">
    <text evidence="1">The sequence shown here is derived from an EMBL/GenBank/DDBJ whole genome shotgun (WGS) entry which is preliminary data.</text>
</comment>
<reference evidence="1 2" key="1">
    <citation type="submission" date="2018-04" db="EMBL/GenBank/DDBJ databases">
        <title>Genomic Encyclopedia of Archaeal and Bacterial Type Strains, Phase II (KMG-II): from individual species to whole genera.</title>
        <authorList>
            <person name="Goeker M."/>
        </authorList>
    </citation>
    <scope>NUCLEOTIDE SEQUENCE [LARGE SCALE GENOMIC DNA]</scope>
    <source>
        <strain evidence="1 2">DSM 5822</strain>
    </source>
</reference>
<dbReference type="EMBL" id="QAON01000005">
    <property type="protein sequence ID" value="PTQ89813.1"/>
    <property type="molecule type" value="Genomic_DNA"/>
</dbReference>
<proteinExistence type="predicted"/>